<proteinExistence type="predicted"/>
<feature type="compositionally biased region" description="Acidic residues" evidence="1">
    <location>
        <begin position="1"/>
        <end position="32"/>
    </location>
</feature>
<organism evidence="2">
    <name type="scientific">marine metagenome</name>
    <dbReference type="NCBI Taxonomy" id="408172"/>
    <lineage>
        <taxon>unclassified sequences</taxon>
        <taxon>metagenomes</taxon>
        <taxon>ecological metagenomes</taxon>
    </lineage>
</organism>
<accession>A0A381VSS9</accession>
<reference evidence="2" key="1">
    <citation type="submission" date="2018-05" db="EMBL/GenBank/DDBJ databases">
        <authorList>
            <person name="Lanie J.A."/>
            <person name="Ng W.-L."/>
            <person name="Kazmierczak K.M."/>
            <person name="Andrzejewski T.M."/>
            <person name="Davidsen T.M."/>
            <person name="Wayne K.J."/>
            <person name="Tettelin H."/>
            <person name="Glass J.I."/>
            <person name="Rusch D."/>
            <person name="Podicherti R."/>
            <person name="Tsui H.-C.T."/>
            <person name="Winkler M.E."/>
        </authorList>
    </citation>
    <scope>NUCLEOTIDE SEQUENCE</scope>
</reference>
<dbReference type="AlphaFoldDB" id="A0A381VSS9"/>
<gene>
    <name evidence="2" type="ORF">METZ01_LOCUS95477</name>
</gene>
<sequence length="295" mass="33347">MADEEAVETEEAVEETEATETSEAPEEQESVEIESWRDLIEDEKLQKHSERFTSIDALVQANLESRQKLSKAVVPPGKDAAEEDVAAYREALGVPKDVDGYEFPLPEGMERTDEMMDSEDHWSNIFIDNNIPKETADVLINEFRGEIEKMMGQKAEADQHYTAQSEADMRKEWAEDYDKNIIFASRASEALLGEDFETMRHVETADGRYILDNPVLIRMFAKLGRDMGEGTLGSVATDSEKETLLEQANSYRDKRLDAHAKGNNAEARRWDEKERLILEKIHGSGPIVGADTRTS</sequence>
<dbReference type="EMBL" id="UINC01009506">
    <property type="protein sequence ID" value="SVA42623.1"/>
    <property type="molecule type" value="Genomic_DNA"/>
</dbReference>
<feature type="region of interest" description="Disordered" evidence="1">
    <location>
        <begin position="1"/>
        <end position="34"/>
    </location>
</feature>
<protein>
    <submittedName>
        <fullName evidence="2">Uncharacterized protein</fullName>
    </submittedName>
</protein>
<name>A0A381VSS9_9ZZZZ</name>
<evidence type="ECO:0000313" key="2">
    <source>
        <dbReference type="EMBL" id="SVA42623.1"/>
    </source>
</evidence>
<evidence type="ECO:0000256" key="1">
    <source>
        <dbReference type="SAM" id="MobiDB-lite"/>
    </source>
</evidence>